<keyword evidence="2" id="KW-1185">Reference proteome</keyword>
<dbReference type="OrthoDB" id="10476868at2759"/>
<sequence>MGSMCKWASWFTQPWPKTDVYAQTKAQSEISDVVYDYAVSCNICKFTIFISV</sequence>
<proteinExistence type="predicted"/>
<evidence type="ECO:0000313" key="2">
    <source>
        <dbReference type="Proteomes" id="UP000001194"/>
    </source>
</evidence>
<dbReference type="InParanoid" id="B0DE45"/>
<name>B0DE45_LACBS</name>
<dbReference type="GeneID" id="6077770"/>
<gene>
    <name evidence="1" type="ORF">LACBIDRAFT_299126</name>
</gene>
<organism evidence="2">
    <name type="scientific">Laccaria bicolor (strain S238N-H82 / ATCC MYA-4686)</name>
    <name type="common">Bicoloured deceiver</name>
    <name type="synonym">Laccaria laccata var. bicolor</name>
    <dbReference type="NCBI Taxonomy" id="486041"/>
    <lineage>
        <taxon>Eukaryota</taxon>
        <taxon>Fungi</taxon>
        <taxon>Dikarya</taxon>
        <taxon>Basidiomycota</taxon>
        <taxon>Agaricomycotina</taxon>
        <taxon>Agaricomycetes</taxon>
        <taxon>Agaricomycetidae</taxon>
        <taxon>Agaricales</taxon>
        <taxon>Agaricineae</taxon>
        <taxon>Hydnangiaceae</taxon>
        <taxon>Laccaria</taxon>
    </lineage>
</organism>
<dbReference type="HOGENOM" id="CLU_3087627_0_0_1"/>
<reference evidence="1 2" key="1">
    <citation type="journal article" date="2008" name="Nature">
        <title>The genome of Laccaria bicolor provides insights into mycorrhizal symbiosis.</title>
        <authorList>
            <person name="Martin F."/>
            <person name="Aerts A."/>
            <person name="Ahren D."/>
            <person name="Brun A."/>
            <person name="Danchin E.G.J."/>
            <person name="Duchaussoy F."/>
            <person name="Gibon J."/>
            <person name="Kohler A."/>
            <person name="Lindquist E."/>
            <person name="Pereda V."/>
            <person name="Salamov A."/>
            <person name="Shapiro H.J."/>
            <person name="Wuyts J."/>
            <person name="Blaudez D."/>
            <person name="Buee M."/>
            <person name="Brokstein P."/>
            <person name="Canbaeck B."/>
            <person name="Cohen D."/>
            <person name="Courty P.E."/>
            <person name="Coutinho P.M."/>
            <person name="Delaruelle C."/>
            <person name="Detter J.C."/>
            <person name="Deveau A."/>
            <person name="DiFazio S."/>
            <person name="Duplessis S."/>
            <person name="Fraissinet-Tachet L."/>
            <person name="Lucic E."/>
            <person name="Frey-Klett P."/>
            <person name="Fourrey C."/>
            <person name="Feussner I."/>
            <person name="Gay G."/>
            <person name="Grimwood J."/>
            <person name="Hoegger P.J."/>
            <person name="Jain P."/>
            <person name="Kilaru S."/>
            <person name="Labbe J."/>
            <person name="Lin Y.C."/>
            <person name="Legue V."/>
            <person name="Le Tacon F."/>
            <person name="Marmeisse R."/>
            <person name="Melayah D."/>
            <person name="Montanini B."/>
            <person name="Muratet M."/>
            <person name="Nehls U."/>
            <person name="Niculita-Hirzel H."/>
            <person name="Oudot-Le Secq M.P."/>
            <person name="Peter M."/>
            <person name="Quesneville H."/>
            <person name="Rajashekar B."/>
            <person name="Reich M."/>
            <person name="Rouhier N."/>
            <person name="Schmutz J."/>
            <person name="Yin T."/>
            <person name="Chalot M."/>
            <person name="Henrissat B."/>
            <person name="Kuees U."/>
            <person name="Lucas S."/>
            <person name="Van de Peer Y."/>
            <person name="Podila G.K."/>
            <person name="Polle A."/>
            <person name="Pukkila P.J."/>
            <person name="Richardson P.M."/>
            <person name="Rouze P."/>
            <person name="Sanders I.R."/>
            <person name="Stajich J.E."/>
            <person name="Tunlid A."/>
            <person name="Tuskan G."/>
            <person name="Grigoriev I.V."/>
        </authorList>
    </citation>
    <scope>NUCLEOTIDE SEQUENCE [LARGE SCALE GENOMIC DNA]</scope>
    <source>
        <strain evidence="2">S238N-H82 / ATCC MYA-4686</strain>
    </source>
</reference>
<dbReference type="EMBL" id="DS547105">
    <property type="protein sequence ID" value="EDR07203.1"/>
    <property type="molecule type" value="Genomic_DNA"/>
</dbReference>
<dbReference type="Proteomes" id="UP000001194">
    <property type="component" value="Unassembled WGS sequence"/>
</dbReference>
<evidence type="ECO:0000313" key="1">
    <source>
        <dbReference type="EMBL" id="EDR07203.1"/>
    </source>
</evidence>
<protein>
    <submittedName>
        <fullName evidence="1">Predicted protein</fullName>
    </submittedName>
</protein>
<dbReference type="RefSeq" id="XP_001882134.1">
    <property type="nucleotide sequence ID" value="XM_001882099.1"/>
</dbReference>
<dbReference type="AlphaFoldDB" id="B0DE45"/>
<dbReference type="KEGG" id="lbc:LACBIDRAFT_299126"/>
<accession>B0DE45</accession>